<dbReference type="GO" id="GO:0000978">
    <property type="term" value="F:RNA polymerase II cis-regulatory region sequence-specific DNA binding"/>
    <property type="evidence" value="ECO:0007669"/>
    <property type="project" value="TreeGrafter"/>
</dbReference>
<dbReference type="GO" id="GO:0008270">
    <property type="term" value="F:zinc ion binding"/>
    <property type="evidence" value="ECO:0007669"/>
    <property type="project" value="UniProtKB-KW"/>
</dbReference>
<feature type="domain" description="C2H2-type" evidence="12">
    <location>
        <begin position="234"/>
        <end position="261"/>
    </location>
</feature>
<protein>
    <recommendedName>
        <fullName evidence="12">C2H2-type domain-containing protein</fullName>
    </recommendedName>
</protein>
<dbReference type="Pfam" id="PF00096">
    <property type="entry name" value="zf-C2H2"/>
    <property type="match status" value="3"/>
</dbReference>
<evidence type="ECO:0000256" key="6">
    <source>
        <dbReference type="ARBA" id="ARBA00023015"/>
    </source>
</evidence>
<feature type="domain" description="C2H2-type" evidence="12">
    <location>
        <begin position="262"/>
        <end position="289"/>
    </location>
</feature>
<dbReference type="Proteomes" id="UP001460270">
    <property type="component" value="Unassembled WGS sequence"/>
</dbReference>
<keyword evidence="8" id="KW-0804">Transcription</keyword>
<keyword evidence="9" id="KW-0539">Nucleus</keyword>
<keyword evidence="14" id="KW-1185">Reference proteome</keyword>
<evidence type="ECO:0000256" key="4">
    <source>
        <dbReference type="ARBA" id="ARBA00022771"/>
    </source>
</evidence>
<keyword evidence="2" id="KW-0479">Metal-binding</keyword>
<dbReference type="Pfam" id="PF12874">
    <property type="entry name" value="zf-met"/>
    <property type="match status" value="1"/>
</dbReference>
<gene>
    <name evidence="13" type="ORF">WMY93_015853</name>
</gene>
<dbReference type="PROSITE" id="PS00028">
    <property type="entry name" value="ZINC_FINGER_C2H2_1"/>
    <property type="match status" value="4"/>
</dbReference>
<evidence type="ECO:0000256" key="5">
    <source>
        <dbReference type="ARBA" id="ARBA00022833"/>
    </source>
</evidence>
<name>A0AAW0NW22_9GOBI</name>
<comment type="subcellular location">
    <subcellularLocation>
        <location evidence="1">Nucleus</location>
    </subcellularLocation>
</comment>
<dbReference type="FunFam" id="3.30.160.60:FF:000624">
    <property type="entry name" value="zinc finger protein 697"/>
    <property type="match status" value="1"/>
</dbReference>
<feature type="domain" description="C2H2-type" evidence="12">
    <location>
        <begin position="290"/>
        <end position="317"/>
    </location>
</feature>
<dbReference type="GO" id="GO:0005634">
    <property type="term" value="C:nucleus"/>
    <property type="evidence" value="ECO:0007669"/>
    <property type="project" value="UniProtKB-SubCell"/>
</dbReference>
<feature type="compositionally biased region" description="Basic and acidic residues" evidence="11">
    <location>
        <begin position="117"/>
        <end position="127"/>
    </location>
</feature>
<accession>A0AAW0NW22</accession>
<evidence type="ECO:0000256" key="7">
    <source>
        <dbReference type="ARBA" id="ARBA00023125"/>
    </source>
</evidence>
<keyword evidence="7" id="KW-0238">DNA-binding</keyword>
<dbReference type="GO" id="GO:0000981">
    <property type="term" value="F:DNA-binding transcription factor activity, RNA polymerase II-specific"/>
    <property type="evidence" value="ECO:0007669"/>
    <property type="project" value="TreeGrafter"/>
</dbReference>
<dbReference type="PROSITE" id="PS50157">
    <property type="entry name" value="ZINC_FINGER_C2H2_2"/>
    <property type="match status" value="4"/>
</dbReference>
<sequence length="327" mass="37879">MSKSQKFRALVNARLSAAADEIFALFERTIAEFEEEICRYKKTENERRLVSAHKSNSTVQTLLQSSPVSLERNVRSRHTDTRRFKDEPDEHSIKQESDEYVCVKMEESSPLQQGQSEPREDTEKTEEYSQLQVRQMEPREDTGTHLQPQTEEDTSESDSEENWTAPLSCPDAEMETAETSEAAKKRYHCPFCDKAFNTSSCMQRHTRIHTGEKVCQKQLSESSTFKIHTKKRPYSCTFCIKKFPSKANLQMHMRTHTGDKPFSCPICMKSFSQNSNLSRHMNIHTGAKPYICSICNKSFLFKNSRDRHLKTHLKQKTGIRVIAEYID</sequence>
<comment type="caution">
    <text evidence="13">The sequence shown here is derived from an EMBL/GenBank/DDBJ whole genome shotgun (WGS) entry which is preliminary data.</text>
</comment>
<dbReference type="EMBL" id="JBBPFD010000011">
    <property type="protein sequence ID" value="KAK7907241.1"/>
    <property type="molecule type" value="Genomic_DNA"/>
</dbReference>
<evidence type="ECO:0000256" key="11">
    <source>
        <dbReference type="SAM" id="MobiDB-lite"/>
    </source>
</evidence>
<reference evidence="14" key="1">
    <citation type="submission" date="2024-04" db="EMBL/GenBank/DDBJ databases">
        <title>Salinicola lusitanus LLJ914,a marine bacterium isolated from the Okinawa Trough.</title>
        <authorList>
            <person name="Li J."/>
        </authorList>
    </citation>
    <scope>NUCLEOTIDE SEQUENCE [LARGE SCALE GENOMIC DNA]</scope>
</reference>
<feature type="region of interest" description="Disordered" evidence="11">
    <location>
        <begin position="51"/>
        <end position="177"/>
    </location>
</feature>
<evidence type="ECO:0000256" key="9">
    <source>
        <dbReference type="ARBA" id="ARBA00023242"/>
    </source>
</evidence>
<keyword evidence="4 10" id="KW-0863">Zinc-finger</keyword>
<evidence type="ECO:0000256" key="10">
    <source>
        <dbReference type="PROSITE-ProRule" id="PRU00042"/>
    </source>
</evidence>
<evidence type="ECO:0000259" key="12">
    <source>
        <dbReference type="PROSITE" id="PS50157"/>
    </source>
</evidence>
<evidence type="ECO:0000256" key="1">
    <source>
        <dbReference type="ARBA" id="ARBA00004123"/>
    </source>
</evidence>
<dbReference type="SMART" id="SM00355">
    <property type="entry name" value="ZnF_C2H2"/>
    <property type="match status" value="4"/>
</dbReference>
<dbReference type="FunFam" id="3.30.160.60:FF:001228">
    <property type="entry name" value="Zinc finger protein 236"/>
    <property type="match status" value="1"/>
</dbReference>
<feature type="compositionally biased region" description="Basic and acidic residues" evidence="11">
    <location>
        <begin position="72"/>
        <end position="97"/>
    </location>
</feature>
<feature type="compositionally biased region" description="Polar residues" evidence="11">
    <location>
        <begin position="53"/>
        <end position="68"/>
    </location>
</feature>
<keyword evidence="5" id="KW-0862">Zinc</keyword>
<dbReference type="PANTHER" id="PTHR23226">
    <property type="entry name" value="ZINC FINGER AND SCAN DOMAIN-CONTAINING"/>
    <property type="match status" value="1"/>
</dbReference>
<dbReference type="InterPro" id="IPR036236">
    <property type="entry name" value="Znf_C2H2_sf"/>
</dbReference>
<keyword evidence="6" id="KW-0805">Transcription regulation</keyword>
<evidence type="ECO:0000313" key="14">
    <source>
        <dbReference type="Proteomes" id="UP001460270"/>
    </source>
</evidence>
<evidence type="ECO:0000256" key="3">
    <source>
        <dbReference type="ARBA" id="ARBA00022737"/>
    </source>
</evidence>
<feature type="domain" description="C2H2-type" evidence="12">
    <location>
        <begin position="187"/>
        <end position="214"/>
    </location>
</feature>
<dbReference type="AlphaFoldDB" id="A0AAW0NW22"/>
<evidence type="ECO:0000256" key="8">
    <source>
        <dbReference type="ARBA" id="ARBA00023163"/>
    </source>
</evidence>
<dbReference type="Gene3D" id="3.30.160.60">
    <property type="entry name" value="Classic Zinc Finger"/>
    <property type="match status" value="4"/>
</dbReference>
<evidence type="ECO:0000256" key="2">
    <source>
        <dbReference type="ARBA" id="ARBA00022723"/>
    </source>
</evidence>
<dbReference type="FunFam" id="3.30.160.60:FF:002343">
    <property type="entry name" value="Zinc finger protein 33A"/>
    <property type="match status" value="1"/>
</dbReference>
<dbReference type="PANTHER" id="PTHR23226:SF416">
    <property type="entry name" value="FI01424P"/>
    <property type="match status" value="1"/>
</dbReference>
<dbReference type="InterPro" id="IPR013087">
    <property type="entry name" value="Znf_C2H2_type"/>
</dbReference>
<dbReference type="SUPFAM" id="SSF57667">
    <property type="entry name" value="beta-beta-alpha zinc fingers"/>
    <property type="match status" value="3"/>
</dbReference>
<dbReference type="FunFam" id="3.30.160.60:FF:000702">
    <property type="entry name" value="Transcription factor E4F1 isoform 1"/>
    <property type="match status" value="1"/>
</dbReference>
<evidence type="ECO:0000313" key="13">
    <source>
        <dbReference type="EMBL" id="KAK7907241.1"/>
    </source>
</evidence>
<organism evidence="13 14">
    <name type="scientific">Mugilogobius chulae</name>
    <name type="common">yellowstripe goby</name>
    <dbReference type="NCBI Taxonomy" id="88201"/>
    <lineage>
        <taxon>Eukaryota</taxon>
        <taxon>Metazoa</taxon>
        <taxon>Chordata</taxon>
        <taxon>Craniata</taxon>
        <taxon>Vertebrata</taxon>
        <taxon>Euteleostomi</taxon>
        <taxon>Actinopterygii</taxon>
        <taxon>Neopterygii</taxon>
        <taxon>Teleostei</taxon>
        <taxon>Neoteleostei</taxon>
        <taxon>Acanthomorphata</taxon>
        <taxon>Gobiaria</taxon>
        <taxon>Gobiiformes</taxon>
        <taxon>Gobioidei</taxon>
        <taxon>Gobiidae</taxon>
        <taxon>Gobionellinae</taxon>
        <taxon>Mugilogobius</taxon>
    </lineage>
</organism>
<feature type="compositionally biased region" description="Acidic residues" evidence="11">
    <location>
        <begin position="150"/>
        <end position="161"/>
    </location>
</feature>
<proteinExistence type="predicted"/>
<keyword evidence="3" id="KW-0677">Repeat</keyword>